<evidence type="ECO:0000256" key="7">
    <source>
        <dbReference type="ARBA" id="ARBA00022840"/>
    </source>
</evidence>
<dbReference type="Pfam" id="PF07714">
    <property type="entry name" value="PK_Tyr_Ser-Thr"/>
    <property type="match status" value="1"/>
</dbReference>
<dbReference type="GO" id="GO:0005524">
    <property type="term" value="F:ATP binding"/>
    <property type="evidence" value="ECO:0007669"/>
    <property type="project" value="UniProtKB-UniRule"/>
</dbReference>
<protein>
    <recommendedName>
        <fullName evidence="17">Cysteine-rich receptor-like protein kinase 2</fullName>
    </recommendedName>
</protein>
<feature type="binding site" evidence="9">
    <location>
        <position position="368"/>
    </location>
    <ligand>
        <name>ATP</name>
        <dbReference type="ChEBI" id="CHEBI:30616"/>
    </ligand>
</feature>
<feature type="compositionally biased region" description="Low complexity" evidence="10">
    <location>
        <begin position="568"/>
        <end position="589"/>
    </location>
</feature>
<keyword evidence="4" id="KW-0677">Repeat</keyword>
<dbReference type="Pfam" id="PF01657">
    <property type="entry name" value="Stress-antifung"/>
    <property type="match status" value="2"/>
</dbReference>
<dbReference type="Pfam" id="PF00069">
    <property type="entry name" value="Pkinase"/>
    <property type="match status" value="1"/>
</dbReference>
<dbReference type="InterPro" id="IPR052059">
    <property type="entry name" value="CR_Ser/Thr_kinase"/>
</dbReference>
<dbReference type="SUPFAM" id="SSF56112">
    <property type="entry name" value="Protein kinase-like (PK-like)"/>
    <property type="match status" value="1"/>
</dbReference>
<evidence type="ECO:0000256" key="5">
    <source>
        <dbReference type="ARBA" id="ARBA00022741"/>
    </source>
</evidence>
<keyword evidence="7 9" id="KW-0067">ATP-binding</keyword>
<evidence type="ECO:0000256" key="12">
    <source>
        <dbReference type="SAM" id="SignalP"/>
    </source>
</evidence>
<evidence type="ECO:0000259" key="14">
    <source>
        <dbReference type="PROSITE" id="PS51473"/>
    </source>
</evidence>
<dbReference type="Proteomes" id="UP000737018">
    <property type="component" value="Unassembled WGS sequence"/>
</dbReference>
<keyword evidence="3 12" id="KW-0732">Signal</keyword>
<keyword evidence="16" id="KW-1185">Reference proteome</keyword>
<keyword evidence="2" id="KW-0808">Transferase</keyword>
<dbReference type="AlphaFoldDB" id="A0A8J4QEJ9"/>
<keyword evidence="11" id="KW-0472">Membrane</keyword>
<evidence type="ECO:0000313" key="15">
    <source>
        <dbReference type="EMBL" id="KAF3952395.1"/>
    </source>
</evidence>
<dbReference type="FunFam" id="3.30.430.20:FF:000017">
    <property type="entry name" value="Cysteine-rich receptor-like protein kinase 2"/>
    <property type="match status" value="1"/>
</dbReference>
<dbReference type="InterPro" id="IPR017441">
    <property type="entry name" value="Protein_kinase_ATP_BS"/>
</dbReference>
<feature type="domain" description="Protein kinase" evidence="13">
    <location>
        <begin position="339"/>
        <end position="589"/>
    </location>
</feature>
<dbReference type="FunFam" id="3.30.430.20:FF:000014">
    <property type="entry name" value="Cysteine-rich receptor-like protein kinase 2"/>
    <property type="match status" value="1"/>
</dbReference>
<feature type="domain" description="Gnk2-homologous" evidence="14">
    <location>
        <begin position="27"/>
        <end position="134"/>
    </location>
</feature>
<dbReference type="PROSITE" id="PS50011">
    <property type="entry name" value="PROTEIN_KINASE_DOM"/>
    <property type="match status" value="1"/>
</dbReference>
<evidence type="ECO:0000256" key="10">
    <source>
        <dbReference type="SAM" id="MobiDB-lite"/>
    </source>
</evidence>
<dbReference type="Gene3D" id="1.10.510.10">
    <property type="entry name" value="Transferase(Phosphotransferase) domain 1"/>
    <property type="match status" value="2"/>
</dbReference>
<feature type="signal peptide" evidence="12">
    <location>
        <begin position="1"/>
        <end position="23"/>
    </location>
</feature>
<keyword evidence="6" id="KW-0418">Kinase</keyword>
<evidence type="ECO:0000256" key="9">
    <source>
        <dbReference type="PROSITE-ProRule" id="PRU10141"/>
    </source>
</evidence>
<name>A0A8J4QEJ9_9ROSI</name>
<accession>A0A8J4QEJ9</accession>
<evidence type="ECO:0000256" key="2">
    <source>
        <dbReference type="ARBA" id="ARBA00022679"/>
    </source>
</evidence>
<organism evidence="15 16">
    <name type="scientific">Castanea mollissima</name>
    <name type="common">Chinese chestnut</name>
    <dbReference type="NCBI Taxonomy" id="60419"/>
    <lineage>
        <taxon>Eukaryota</taxon>
        <taxon>Viridiplantae</taxon>
        <taxon>Streptophyta</taxon>
        <taxon>Embryophyta</taxon>
        <taxon>Tracheophyta</taxon>
        <taxon>Spermatophyta</taxon>
        <taxon>Magnoliopsida</taxon>
        <taxon>eudicotyledons</taxon>
        <taxon>Gunneridae</taxon>
        <taxon>Pentapetalae</taxon>
        <taxon>rosids</taxon>
        <taxon>fabids</taxon>
        <taxon>Fagales</taxon>
        <taxon>Fagaceae</taxon>
        <taxon>Castanea</taxon>
    </lineage>
</organism>
<gene>
    <name evidence="15" type="ORF">CMV_022043</name>
</gene>
<dbReference type="OrthoDB" id="4062651at2759"/>
<evidence type="ECO:0000256" key="11">
    <source>
        <dbReference type="SAM" id="Phobius"/>
    </source>
</evidence>
<dbReference type="InterPro" id="IPR038408">
    <property type="entry name" value="GNK2_sf"/>
</dbReference>
<evidence type="ECO:0000256" key="1">
    <source>
        <dbReference type="ARBA" id="ARBA00022527"/>
    </source>
</evidence>
<dbReference type="GO" id="GO:0004674">
    <property type="term" value="F:protein serine/threonine kinase activity"/>
    <property type="evidence" value="ECO:0007669"/>
    <property type="project" value="UniProtKB-KW"/>
</dbReference>
<feature type="chain" id="PRO_5035162487" description="Cysteine-rich receptor-like protein kinase 2" evidence="12">
    <location>
        <begin position="24"/>
        <end position="589"/>
    </location>
</feature>
<keyword evidence="5 9" id="KW-0547">Nucleotide-binding</keyword>
<comment type="caution">
    <text evidence="15">The sequence shown here is derived from an EMBL/GenBank/DDBJ whole genome shotgun (WGS) entry which is preliminary data.</text>
</comment>
<evidence type="ECO:0000256" key="4">
    <source>
        <dbReference type="ARBA" id="ARBA00022737"/>
    </source>
</evidence>
<reference evidence="15" key="1">
    <citation type="submission" date="2020-03" db="EMBL/GenBank/DDBJ databases">
        <title>Castanea mollissima Vanexum genome sequencing.</title>
        <authorList>
            <person name="Staton M."/>
        </authorList>
    </citation>
    <scope>NUCLEOTIDE SEQUENCE</scope>
    <source>
        <tissue evidence="15">Leaf</tissue>
    </source>
</reference>
<keyword evidence="11" id="KW-0812">Transmembrane</keyword>
<dbReference type="Gene3D" id="3.30.430.20">
    <property type="entry name" value="Gnk2 domain, C-X8-C-X2-C motif"/>
    <property type="match status" value="2"/>
</dbReference>
<evidence type="ECO:0000259" key="13">
    <source>
        <dbReference type="PROSITE" id="PS50011"/>
    </source>
</evidence>
<keyword evidence="8" id="KW-0675">Receptor</keyword>
<dbReference type="InterPro" id="IPR000719">
    <property type="entry name" value="Prot_kinase_dom"/>
</dbReference>
<feature type="region of interest" description="Disordered" evidence="10">
    <location>
        <begin position="549"/>
        <end position="589"/>
    </location>
</feature>
<dbReference type="PROSITE" id="PS00107">
    <property type="entry name" value="PROTEIN_KINASE_ATP"/>
    <property type="match status" value="1"/>
</dbReference>
<feature type="domain" description="Gnk2-homologous" evidence="14">
    <location>
        <begin position="140"/>
        <end position="256"/>
    </location>
</feature>
<evidence type="ECO:0000256" key="3">
    <source>
        <dbReference type="ARBA" id="ARBA00022729"/>
    </source>
</evidence>
<sequence length="589" mass="64308">MFHIVLQTTIVLVLLCLSKESSADPQINLLNKACSPYTAADLLDLNTNLNATFLDLKKQLINNNNKSKHFGTSQQARGSDPVYAMFQCRKYLSMDDCIACFNAATFDIRRYCNASNGARVTYDGCFLRYESNAFYDQSTMPGHFGFCGNRTAPQSNAFVETVNRVLAELQVAVPRIDGFFAAIKKKVGGGGGGGGGSDSGNNMTVYGVAQCVESASKGACQECLKVAYGNIESCVPETDGRAVDAGCFLRYSDTPFFADNQTTNITPFLRNGDSNKKKFIIGGGVGGACLLLIIVFFVYWYKLSRKRKEVIRDGILGASELRGPVNYKYNVLKSATKNFSEENKLGEGGFGEVYKGILKNGRVVAVKKLVIGQSRRAKADFESEVKLITALTNTYLVKERAFSTGNNPKIADFGLARLLPEDQSHLSTNFAGTLGYTAPEYAIQGQLSEKVDAYSFGVVALEIVSGQKITNVNVDADSEYLLERAWRLYENDMHLELVDENLAPEEYKAEDVKKIIEIGLMCTQASASLRPTMSEVVVLLKSKGPLEHRPQNRPAFVDSDRRVVHGDTSTSTGSSNSNATASNSQLSGR</sequence>
<evidence type="ECO:0000313" key="16">
    <source>
        <dbReference type="Proteomes" id="UP000737018"/>
    </source>
</evidence>
<dbReference type="EMBL" id="JRKL02004517">
    <property type="protein sequence ID" value="KAF3952395.1"/>
    <property type="molecule type" value="Genomic_DNA"/>
</dbReference>
<dbReference type="PROSITE" id="PS51473">
    <property type="entry name" value="GNK2"/>
    <property type="match status" value="2"/>
</dbReference>
<keyword evidence="11" id="KW-1133">Transmembrane helix</keyword>
<feature type="transmembrane region" description="Helical" evidence="11">
    <location>
        <begin position="279"/>
        <end position="301"/>
    </location>
</feature>
<dbReference type="PANTHER" id="PTHR47973">
    <property type="entry name" value="CYSTEINE-RICH RECEPTOR-LIKE PROTEIN KINASE 3"/>
    <property type="match status" value="1"/>
</dbReference>
<proteinExistence type="predicted"/>
<dbReference type="InterPro" id="IPR002902">
    <property type="entry name" value="GNK2"/>
</dbReference>
<evidence type="ECO:0000256" key="6">
    <source>
        <dbReference type="ARBA" id="ARBA00022777"/>
    </source>
</evidence>
<dbReference type="CDD" id="cd23509">
    <property type="entry name" value="Gnk2-like"/>
    <property type="match status" value="2"/>
</dbReference>
<evidence type="ECO:0008006" key="17">
    <source>
        <dbReference type="Google" id="ProtNLM"/>
    </source>
</evidence>
<dbReference type="InterPro" id="IPR001245">
    <property type="entry name" value="Ser-Thr/Tyr_kinase_cat_dom"/>
</dbReference>
<keyword evidence="1" id="KW-0723">Serine/threonine-protein kinase</keyword>
<evidence type="ECO:0000256" key="8">
    <source>
        <dbReference type="ARBA" id="ARBA00023170"/>
    </source>
</evidence>
<dbReference type="InterPro" id="IPR011009">
    <property type="entry name" value="Kinase-like_dom_sf"/>
</dbReference>